<evidence type="ECO:0000313" key="3">
    <source>
        <dbReference type="Proteomes" id="UP001596028"/>
    </source>
</evidence>
<keyword evidence="3" id="KW-1185">Reference proteome</keyword>
<sequence length="41" mass="4915">MQIQPYFLYNTLDTIYWMSLKHRAEPISKLFTAPARTPRQS</sequence>
<keyword evidence="2" id="KW-0808">Transferase</keyword>
<dbReference type="EMBL" id="JBHSEP010000005">
    <property type="protein sequence ID" value="MFC4598558.1"/>
    <property type="molecule type" value="Genomic_DNA"/>
</dbReference>
<dbReference type="GO" id="GO:0004673">
    <property type="term" value="F:protein histidine kinase activity"/>
    <property type="evidence" value="ECO:0007669"/>
    <property type="project" value="UniProtKB-EC"/>
</dbReference>
<feature type="domain" description="Signal transduction histidine kinase internal region" evidence="1">
    <location>
        <begin position="1"/>
        <end position="32"/>
    </location>
</feature>
<protein>
    <submittedName>
        <fullName evidence="2">Sensor histidine kinase</fullName>
        <ecNumber evidence="2">2.7.13.3</ecNumber>
    </submittedName>
</protein>
<gene>
    <name evidence="2" type="ORF">ACFO3S_09960</name>
</gene>
<evidence type="ECO:0000313" key="2">
    <source>
        <dbReference type="EMBL" id="MFC4598558.1"/>
    </source>
</evidence>
<accession>A0ABV9FBE5</accession>
<proteinExistence type="predicted"/>
<organism evidence="2 3">
    <name type="scientific">Cohnella hongkongensis</name>
    <dbReference type="NCBI Taxonomy" id="178337"/>
    <lineage>
        <taxon>Bacteria</taxon>
        <taxon>Bacillati</taxon>
        <taxon>Bacillota</taxon>
        <taxon>Bacilli</taxon>
        <taxon>Bacillales</taxon>
        <taxon>Paenibacillaceae</taxon>
        <taxon>Cohnella</taxon>
    </lineage>
</organism>
<dbReference type="RefSeq" id="WP_378094927.1">
    <property type="nucleotide sequence ID" value="NZ_JBHSEP010000005.1"/>
</dbReference>
<comment type="caution">
    <text evidence="2">The sequence shown here is derived from an EMBL/GenBank/DDBJ whole genome shotgun (WGS) entry which is preliminary data.</text>
</comment>
<evidence type="ECO:0000259" key="1">
    <source>
        <dbReference type="Pfam" id="PF06580"/>
    </source>
</evidence>
<keyword evidence="2" id="KW-0418">Kinase</keyword>
<dbReference type="Pfam" id="PF06580">
    <property type="entry name" value="His_kinase"/>
    <property type="match status" value="1"/>
</dbReference>
<reference evidence="3" key="1">
    <citation type="journal article" date="2019" name="Int. J. Syst. Evol. Microbiol.">
        <title>The Global Catalogue of Microorganisms (GCM) 10K type strain sequencing project: providing services to taxonomists for standard genome sequencing and annotation.</title>
        <authorList>
            <consortium name="The Broad Institute Genomics Platform"/>
            <consortium name="The Broad Institute Genome Sequencing Center for Infectious Disease"/>
            <person name="Wu L."/>
            <person name="Ma J."/>
        </authorList>
    </citation>
    <scope>NUCLEOTIDE SEQUENCE [LARGE SCALE GENOMIC DNA]</scope>
    <source>
        <strain evidence="3">CCUG 49571</strain>
    </source>
</reference>
<name>A0ABV9FBE5_9BACL</name>
<dbReference type="EC" id="2.7.13.3" evidence="2"/>
<dbReference type="Proteomes" id="UP001596028">
    <property type="component" value="Unassembled WGS sequence"/>
</dbReference>
<dbReference type="InterPro" id="IPR010559">
    <property type="entry name" value="Sig_transdc_His_kin_internal"/>
</dbReference>